<protein>
    <submittedName>
        <fullName evidence="5">DNA polymerase-3 subunit epsilon</fullName>
        <ecNumber evidence="5">2.7.7.7</ecNumber>
    </submittedName>
</protein>
<keyword evidence="6" id="KW-1185">Reference proteome</keyword>
<evidence type="ECO:0000256" key="3">
    <source>
        <dbReference type="ARBA" id="ARBA00022839"/>
    </source>
</evidence>
<dbReference type="InterPro" id="IPR012337">
    <property type="entry name" value="RNaseH-like_sf"/>
</dbReference>
<gene>
    <name evidence="5" type="ORF">BKA05_002774</name>
</gene>
<accession>A0A7Z0C5L4</accession>
<comment type="caution">
    <text evidence="5">The sequence shown here is derived from an EMBL/GenBank/DDBJ whole genome shotgun (WGS) entry which is preliminary data.</text>
</comment>
<proteinExistence type="predicted"/>
<dbReference type="GO" id="GO:0005829">
    <property type="term" value="C:cytosol"/>
    <property type="evidence" value="ECO:0007669"/>
    <property type="project" value="TreeGrafter"/>
</dbReference>
<keyword evidence="5" id="KW-0548">Nucleotidyltransferase</keyword>
<dbReference type="InterPro" id="IPR013520">
    <property type="entry name" value="Ribonucl_H"/>
</dbReference>
<dbReference type="RefSeq" id="WP_415836772.1">
    <property type="nucleotide sequence ID" value="NZ_CBCSEK010000091.1"/>
</dbReference>
<dbReference type="Proteomes" id="UP000537326">
    <property type="component" value="Unassembled WGS sequence"/>
</dbReference>
<dbReference type="GO" id="GO:0003887">
    <property type="term" value="F:DNA-directed DNA polymerase activity"/>
    <property type="evidence" value="ECO:0007669"/>
    <property type="project" value="UniProtKB-EC"/>
</dbReference>
<keyword evidence="1" id="KW-0540">Nuclease</keyword>
<evidence type="ECO:0000256" key="2">
    <source>
        <dbReference type="ARBA" id="ARBA00022801"/>
    </source>
</evidence>
<dbReference type="SMART" id="SM00479">
    <property type="entry name" value="EXOIII"/>
    <property type="match status" value="1"/>
</dbReference>
<keyword evidence="2" id="KW-0378">Hydrolase</keyword>
<reference evidence="5 6" key="1">
    <citation type="submission" date="2020-07" db="EMBL/GenBank/DDBJ databases">
        <title>Sequencing the genomes of 1000 actinobacteria strains.</title>
        <authorList>
            <person name="Klenk H.-P."/>
        </authorList>
    </citation>
    <scope>NUCLEOTIDE SEQUENCE [LARGE SCALE GENOMIC DNA]</scope>
    <source>
        <strain evidence="5 6">DSM 18248</strain>
    </source>
</reference>
<keyword evidence="5" id="KW-0808">Transferase</keyword>
<dbReference type="Gene3D" id="3.30.420.10">
    <property type="entry name" value="Ribonuclease H-like superfamily/Ribonuclease H"/>
    <property type="match status" value="1"/>
</dbReference>
<evidence type="ECO:0000313" key="6">
    <source>
        <dbReference type="Proteomes" id="UP000537326"/>
    </source>
</evidence>
<dbReference type="GO" id="GO:0008408">
    <property type="term" value="F:3'-5' exonuclease activity"/>
    <property type="evidence" value="ECO:0007669"/>
    <property type="project" value="TreeGrafter"/>
</dbReference>
<dbReference type="EC" id="2.7.7.7" evidence="5"/>
<feature type="domain" description="Exonuclease" evidence="4">
    <location>
        <begin position="7"/>
        <end position="173"/>
    </location>
</feature>
<name>A0A7Z0C5L4_9ACTN</name>
<dbReference type="AlphaFoldDB" id="A0A7Z0C5L4"/>
<organism evidence="5 6">
    <name type="scientific">Nocardioides marinus</name>
    <dbReference type="NCBI Taxonomy" id="374514"/>
    <lineage>
        <taxon>Bacteria</taxon>
        <taxon>Bacillati</taxon>
        <taxon>Actinomycetota</taxon>
        <taxon>Actinomycetes</taxon>
        <taxon>Propionibacteriales</taxon>
        <taxon>Nocardioidaceae</taxon>
        <taxon>Nocardioides</taxon>
    </lineage>
</organism>
<keyword evidence="3" id="KW-0269">Exonuclease</keyword>
<dbReference type="CDD" id="cd06127">
    <property type="entry name" value="DEDDh"/>
    <property type="match status" value="1"/>
</dbReference>
<dbReference type="Pfam" id="PF00929">
    <property type="entry name" value="RNase_T"/>
    <property type="match status" value="1"/>
</dbReference>
<dbReference type="InterPro" id="IPR036397">
    <property type="entry name" value="RNaseH_sf"/>
</dbReference>
<dbReference type="EMBL" id="JACBZI010000001">
    <property type="protein sequence ID" value="NYI11259.1"/>
    <property type="molecule type" value="Genomic_DNA"/>
</dbReference>
<evidence type="ECO:0000259" key="4">
    <source>
        <dbReference type="SMART" id="SM00479"/>
    </source>
</evidence>
<evidence type="ECO:0000256" key="1">
    <source>
        <dbReference type="ARBA" id="ARBA00022722"/>
    </source>
</evidence>
<evidence type="ECO:0000313" key="5">
    <source>
        <dbReference type="EMBL" id="NYI11259.1"/>
    </source>
</evidence>
<dbReference type="PANTHER" id="PTHR30231:SF4">
    <property type="entry name" value="PROTEIN NEN2"/>
    <property type="match status" value="1"/>
</dbReference>
<dbReference type="GO" id="GO:0003676">
    <property type="term" value="F:nucleic acid binding"/>
    <property type="evidence" value="ECO:0007669"/>
    <property type="project" value="InterPro"/>
</dbReference>
<sequence length="189" mass="20072">MDWREADLLVLDFEATGADPRTARPLSVGWVGVVGGRVRAAECGYAVVRHHDPVPVAALAVHGLTPDVVAAGRPVEEVRGELAPMLEGRVLVAHHAPLEVALLRGWGLRPDAVLDTLALLRRLDERAGRPRADVTLAGAARRLGVPAARSHHAFGDAWTTALLLLGLAGDLEAERGTVSLDDLLRLGRA</sequence>
<dbReference type="SUPFAM" id="SSF53098">
    <property type="entry name" value="Ribonuclease H-like"/>
    <property type="match status" value="1"/>
</dbReference>
<dbReference type="PANTHER" id="PTHR30231">
    <property type="entry name" value="DNA POLYMERASE III SUBUNIT EPSILON"/>
    <property type="match status" value="1"/>
</dbReference>